<keyword evidence="3 6" id="KW-0548">Nucleotidyltransferase</keyword>
<dbReference type="Gene3D" id="3.90.550.10">
    <property type="entry name" value="Spore Coat Polysaccharide Biosynthesis Protein SpsA, Chain A"/>
    <property type="match status" value="1"/>
</dbReference>
<dbReference type="Pfam" id="PF01704">
    <property type="entry name" value="UDPGP"/>
    <property type="match status" value="1"/>
</dbReference>
<dbReference type="Gene3D" id="2.160.10.10">
    <property type="entry name" value="Hexapeptide repeat proteins"/>
    <property type="match status" value="1"/>
</dbReference>
<feature type="binding site" evidence="4">
    <location>
        <position position="181"/>
    </location>
    <ligand>
        <name>substrate</name>
    </ligand>
</feature>
<dbReference type="InterPro" id="IPR016267">
    <property type="entry name" value="UDPGP_trans"/>
</dbReference>
<evidence type="ECO:0000313" key="7">
    <source>
        <dbReference type="Proteomes" id="UP000594464"/>
    </source>
</evidence>
<dbReference type="EMBL" id="CP048620">
    <property type="protein sequence ID" value="QPJ65674.1"/>
    <property type="molecule type" value="Genomic_DNA"/>
</dbReference>
<sequence length="449" mass="50678">MNKKSFPNSDTDLPLDDPEKTEFMRLFSRCFSQEAQRLDWHALESPSASEMIPYESLPDASSRDLSLLDRVAVCKLNGGLGTSMGCTQTKSTIQVAGKHSFLELILQQIRCLNEQAGSDIPLILMNSFYTDEETRQVIANGSSGVRVEMVLQNKFPRIHSETKQALDEGEFGKEAWYPPGHGDLFNCFYRQGMIDALLQEGRDILFVSNSDNLGAEMDPKILACMLREDIPFLMEMTPKTKADVKGGTLYVQDGRLKLLEIARVPSEHIEEFQGQSKFKVFNTNNIWINLRHLKSRMEEGSFDLEVVKNYKEVGGVAVIQLETALGSALDCFPNARGLVVSRERFLPVKTTSDLLLLHSDLFEFQRGAPRSANQDLPQIRLSESFTHLEDFHERFPEPVCMKELVSLEIVGDVRFEGRCTFKGNVRLESTNLPLVIQENAILENCSLIQ</sequence>
<proteinExistence type="inferred from homology"/>
<dbReference type="Proteomes" id="UP000594464">
    <property type="component" value="Chromosome"/>
</dbReference>
<feature type="binding site" evidence="5">
    <location>
        <position position="180"/>
    </location>
    <ligand>
        <name>UTP</name>
        <dbReference type="ChEBI" id="CHEBI:46398"/>
    </ligand>
</feature>
<dbReference type="GO" id="GO:0003983">
    <property type="term" value="F:UTP:glucose-1-phosphate uridylyltransferase activity"/>
    <property type="evidence" value="ECO:0007669"/>
    <property type="project" value="InterPro"/>
</dbReference>
<feature type="binding site" evidence="5">
    <location>
        <position position="152"/>
    </location>
    <ligand>
        <name>UTP</name>
        <dbReference type="ChEBI" id="CHEBI:46398"/>
    </ligand>
</feature>
<feature type="binding site" evidence="5">
    <location>
        <position position="90"/>
    </location>
    <ligand>
        <name>UTP</name>
        <dbReference type="ChEBI" id="CHEBI:46398"/>
    </ligand>
</feature>
<evidence type="ECO:0000256" key="3">
    <source>
        <dbReference type="ARBA" id="ARBA00022695"/>
    </source>
</evidence>
<evidence type="ECO:0000313" key="6">
    <source>
        <dbReference type="EMBL" id="QPJ65674.1"/>
    </source>
</evidence>
<dbReference type="KEGG" id="nva:G3M78_09830"/>
<evidence type="ECO:0000256" key="2">
    <source>
        <dbReference type="ARBA" id="ARBA00022679"/>
    </source>
</evidence>
<dbReference type="GO" id="GO:0006011">
    <property type="term" value="P:UDP-alpha-D-glucose metabolic process"/>
    <property type="evidence" value="ECO:0007669"/>
    <property type="project" value="InterPro"/>
</dbReference>
<protein>
    <submittedName>
        <fullName evidence="6">UTP--glucose-1-phosphate uridylyltransferase</fullName>
    </submittedName>
</protein>
<dbReference type="AlphaFoldDB" id="A0A7T0G3T7"/>
<dbReference type="PANTHER" id="PTHR43511">
    <property type="match status" value="1"/>
</dbReference>
<name>A0A7T0G3T7_9BACT</name>
<organism evidence="6 7">
    <name type="scientific">Candidatus Nitrohelix vancouverensis</name>
    <dbReference type="NCBI Taxonomy" id="2705534"/>
    <lineage>
        <taxon>Bacteria</taxon>
        <taxon>Pseudomonadati</taxon>
        <taxon>Nitrospinota/Tectimicrobiota group</taxon>
        <taxon>Nitrospinota</taxon>
        <taxon>Nitrospinia</taxon>
        <taxon>Nitrospinales</taxon>
        <taxon>Nitrospinaceae</taxon>
        <taxon>Candidatus Nitrohelix</taxon>
    </lineage>
</organism>
<evidence type="ECO:0000256" key="5">
    <source>
        <dbReference type="PIRSR" id="PIRSR000806-2"/>
    </source>
</evidence>
<dbReference type="InterPro" id="IPR029044">
    <property type="entry name" value="Nucleotide-diphossugar_trans"/>
</dbReference>
<comment type="similarity">
    <text evidence="1">Belongs to the UDPGP type 1 family.</text>
</comment>
<feature type="binding site" evidence="5">
    <location>
        <position position="211"/>
    </location>
    <ligand>
        <name>UTP</name>
        <dbReference type="ChEBI" id="CHEBI:46398"/>
    </ligand>
</feature>
<dbReference type="InterPro" id="IPR002618">
    <property type="entry name" value="UDPGP_fam"/>
</dbReference>
<dbReference type="SUPFAM" id="SSF53448">
    <property type="entry name" value="Nucleotide-diphospho-sugar transferases"/>
    <property type="match status" value="1"/>
</dbReference>
<reference evidence="7" key="1">
    <citation type="submission" date="2020-02" db="EMBL/GenBank/DDBJ databases">
        <title>Genomic and physiological characterization of two novel Nitrospinaceae genera.</title>
        <authorList>
            <person name="Mueller A.J."/>
            <person name="Jung M.-Y."/>
            <person name="Strachan C.R."/>
            <person name="Herbold C.W."/>
            <person name="Kirkegaard R.H."/>
            <person name="Daims H."/>
        </authorList>
    </citation>
    <scope>NUCLEOTIDE SEQUENCE [LARGE SCALE GENOMIC DNA]</scope>
</reference>
<keyword evidence="2 6" id="KW-0808">Transferase</keyword>
<feature type="binding site" evidence="5">
    <location>
        <position position="349"/>
    </location>
    <ligand>
        <name>UTP</name>
        <dbReference type="ChEBI" id="CHEBI:46398"/>
    </ligand>
</feature>
<evidence type="ECO:0000256" key="1">
    <source>
        <dbReference type="ARBA" id="ARBA00010401"/>
    </source>
</evidence>
<dbReference type="PIRSF" id="PIRSF000806">
    <property type="entry name" value="UDPGP"/>
    <property type="match status" value="1"/>
</dbReference>
<evidence type="ECO:0000256" key="4">
    <source>
        <dbReference type="PIRSR" id="PIRSR000806-1"/>
    </source>
</evidence>
<gene>
    <name evidence="6" type="ORF">G3M78_09830</name>
</gene>
<accession>A0A7T0G3T7</accession>
<dbReference type="FunFam" id="3.90.550.10:FF:000002">
    <property type="entry name" value="UTP--glucose-1-phosphate uridylyltransferase"/>
    <property type="match status" value="1"/>
</dbReference>